<dbReference type="RGD" id="1306103">
    <property type="gene designation" value="Adpgk"/>
</dbReference>
<reference evidence="7" key="3">
    <citation type="submission" date="2025-09" db="UniProtKB">
        <authorList>
            <consortium name="Ensembl"/>
        </authorList>
    </citation>
    <scope>IDENTIFICATION</scope>
    <source>
        <strain evidence="7">Brown Norway</strain>
    </source>
</reference>
<reference evidence="7" key="2">
    <citation type="submission" date="2025-08" db="UniProtKB">
        <authorList>
            <consortium name="Ensembl"/>
        </authorList>
    </citation>
    <scope>IDENTIFICATION</scope>
    <source>
        <strain evidence="7">Brown Norway</strain>
    </source>
</reference>
<dbReference type="InterPro" id="IPR007666">
    <property type="entry name" value="ADP_PFK/GK"/>
</dbReference>
<proteinExistence type="evidence at protein level"/>
<sequence>MALWRGSACAGFLALAVGCVFLLEPELPGTALRSLWSSLRLGPAPVPPGSLSPESRLAAAWDALIVQPARRWRRVAVGVNACVDVVISGVKLLQALGLSPGSGRDHAVLHSRSDLEEAFVHFMGKGAAAERFFSDRETFHDIAQAASEFPGAQHYVGGNAALIGQKFAANPDLKVLLCGPIGPKLHELLDDNVFVPPESLQEEDEFHLILEYLAGEEWGPFKAPQANRFIFSHDLSNGAMNMLEVFVSSLEEFQPDLVVLSGLHMMEGQSKELQRKRLLEQVFPAVASLGLNEQELLFLSQSASGPHASLSSWDGVPDVGMVSDILFWILKEHGRSKSRSSDLTRIHFHTLVYHILATVDGHWANQLAAVAAGARVAGTQACATETIDTNRVSLRAPQEFMTSRLEPGSRIVLNPNKPVVEWHREGVTFHFTPVLVCKDPVRTVGLGDAISAEGLFYSEAYPD</sequence>
<dbReference type="CDD" id="cd01938">
    <property type="entry name" value="ADPGK_ADPPFK"/>
    <property type="match status" value="1"/>
</dbReference>
<dbReference type="InterPro" id="IPR029056">
    <property type="entry name" value="Ribokinase-like"/>
</dbReference>
<name>A0ABK0L7D0_RAT</name>
<keyword evidence="1" id="KW-0808">Transferase</keyword>
<keyword evidence="5" id="KW-0324">Glycolysis</keyword>
<evidence type="ECO:0000256" key="1">
    <source>
        <dbReference type="ARBA" id="ARBA00022679"/>
    </source>
</evidence>
<protein>
    <submittedName>
        <fullName evidence="7">ADP-dependent glucokinase</fullName>
    </submittedName>
</protein>
<dbReference type="GeneTree" id="ENSGT00390000017953"/>
<evidence type="ECO:0000313" key="7">
    <source>
        <dbReference type="Ensembl" id="ENSRNOP00000106066.1"/>
    </source>
</evidence>
<keyword evidence="6" id="KW-0732">Signal</keyword>
<dbReference type="PROSITE" id="PS51257">
    <property type="entry name" value="PROKAR_LIPOPROTEIN"/>
    <property type="match status" value="1"/>
</dbReference>
<keyword evidence="2" id="KW-0479">Metal-binding</keyword>
<evidence type="ECO:0000313" key="8">
    <source>
        <dbReference type="Proteomes" id="UP000002494"/>
    </source>
</evidence>
<evidence type="ECO:0000256" key="6">
    <source>
        <dbReference type="SAM" id="SignalP"/>
    </source>
</evidence>
<reference evidence="7" key="1">
    <citation type="submission" date="2024-01" db="EMBL/GenBank/DDBJ databases">
        <title>GRCr8: a new rat reference genome assembly contstructed from accurate long reads and long range scaffolding.</title>
        <authorList>
            <person name="Doris P.A."/>
            <person name="Kalbfleisch T."/>
            <person name="Li K."/>
            <person name="Howe K."/>
            <person name="Wood J."/>
        </authorList>
    </citation>
    <scope>NUCLEOTIDE SEQUENCE [LARGE SCALE GENOMIC DNA]</scope>
    <source>
        <strain evidence="7">Brown Norway</strain>
    </source>
</reference>
<keyword evidence="8" id="KW-1185">Reference proteome</keyword>
<dbReference type="PANTHER" id="PTHR21208">
    <property type="entry name" value="ADP-DEPENDENT GLUCOKINASE"/>
    <property type="match status" value="1"/>
</dbReference>
<dbReference type="PANTHER" id="PTHR21208:SF0">
    <property type="entry name" value="ADP-DEPENDENT GLUCOKINASE"/>
    <property type="match status" value="1"/>
</dbReference>
<accession>A0ABK0L7D0</accession>
<evidence type="ECO:0007829" key="9">
    <source>
        <dbReference type="PeptideAtlas" id="A0ABK0L7D0"/>
    </source>
</evidence>
<dbReference type="Proteomes" id="UP000002494">
    <property type="component" value="Chromosome 8"/>
</dbReference>
<gene>
    <name evidence="7" type="primary">Adpgk</name>
</gene>
<evidence type="ECO:0000256" key="3">
    <source>
        <dbReference type="ARBA" id="ARBA00022777"/>
    </source>
</evidence>
<dbReference type="SUPFAM" id="SSF53613">
    <property type="entry name" value="Ribokinase-like"/>
    <property type="match status" value="1"/>
</dbReference>
<dbReference type="Ensembl" id="ENSRNOT00000152803.1">
    <property type="protein sequence ID" value="ENSRNOP00000106066.1"/>
    <property type="gene ID" value="ENSRNOG00000026178.7"/>
</dbReference>
<keyword evidence="4" id="KW-0460">Magnesium</keyword>
<keyword evidence="9" id="KW-1267">Proteomics identification</keyword>
<evidence type="ECO:0000256" key="5">
    <source>
        <dbReference type="ARBA" id="ARBA00023152"/>
    </source>
</evidence>
<evidence type="ECO:0000256" key="4">
    <source>
        <dbReference type="ARBA" id="ARBA00022842"/>
    </source>
</evidence>
<keyword evidence="3" id="KW-0418">Kinase</keyword>
<feature type="signal peptide" evidence="6">
    <location>
        <begin position="1"/>
        <end position="18"/>
    </location>
</feature>
<evidence type="ECO:0000256" key="2">
    <source>
        <dbReference type="ARBA" id="ARBA00022723"/>
    </source>
</evidence>
<organism evidence="7 8">
    <name type="scientific">Rattus norvegicus</name>
    <name type="common">Rat</name>
    <dbReference type="NCBI Taxonomy" id="10116"/>
    <lineage>
        <taxon>Eukaryota</taxon>
        <taxon>Metazoa</taxon>
        <taxon>Chordata</taxon>
        <taxon>Craniata</taxon>
        <taxon>Vertebrata</taxon>
        <taxon>Euteleostomi</taxon>
        <taxon>Mammalia</taxon>
        <taxon>Eutheria</taxon>
        <taxon>Euarchontoglires</taxon>
        <taxon>Glires</taxon>
        <taxon>Rodentia</taxon>
        <taxon>Myomorpha</taxon>
        <taxon>Muroidea</taxon>
        <taxon>Muridae</taxon>
        <taxon>Murinae</taxon>
        <taxon>Rattus</taxon>
    </lineage>
</organism>
<dbReference type="Gene3D" id="3.40.1190.20">
    <property type="match status" value="2"/>
</dbReference>
<dbReference type="PROSITE" id="PS51255">
    <property type="entry name" value="ADPK"/>
    <property type="match status" value="1"/>
</dbReference>
<feature type="chain" id="PRO_5047159316" evidence="6">
    <location>
        <begin position="19"/>
        <end position="463"/>
    </location>
</feature>
<dbReference type="Pfam" id="PF04587">
    <property type="entry name" value="ADP_PFK_GK"/>
    <property type="match status" value="1"/>
</dbReference>